<dbReference type="GO" id="GO:0009307">
    <property type="term" value="P:DNA restriction-modification system"/>
    <property type="evidence" value="ECO:0007669"/>
    <property type="project" value="UniProtKB-KW"/>
</dbReference>
<keyword evidence="7 12" id="KW-0255">Endonuclease</keyword>
<dbReference type="CDD" id="cd22332">
    <property type="entry name" value="HsdR_N"/>
    <property type="match status" value="1"/>
</dbReference>
<comment type="caution">
    <text evidence="12">The sequence shown here is derived from an EMBL/GenBank/DDBJ whole genome shotgun (WGS) entry which is preliminary data.</text>
</comment>
<dbReference type="EMBL" id="VIFK01000282">
    <property type="protein sequence ID" value="TQE98094.1"/>
    <property type="molecule type" value="Genomic_DNA"/>
</dbReference>
<feature type="domain" description="Restriction endonuclease type I HsdR N-terminal" evidence="11">
    <location>
        <begin position="11"/>
        <end position="218"/>
    </location>
</feature>
<evidence type="ECO:0000256" key="2">
    <source>
        <dbReference type="ARBA" id="ARBA00008598"/>
    </source>
</evidence>
<dbReference type="EC" id="3.1.21.3" evidence="3"/>
<evidence type="ECO:0000256" key="4">
    <source>
        <dbReference type="ARBA" id="ARBA00022722"/>
    </source>
</evidence>
<reference evidence="12 13" key="1">
    <citation type="submission" date="2019-06" db="EMBL/GenBank/DDBJ databases">
        <title>Metagenome assembled Genome of Spiribacter salinus SL48-SHIP from the microbial mat of Salt Lake 48 (Novosibirsk region, Russia).</title>
        <authorList>
            <person name="Shipova A."/>
            <person name="Rozanov A.S."/>
            <person name="Bryanskaya A.V."/>
            <person name="Peltek S.E."/>
        </authorList>
    </citation>
    <scope>NUCLEOTIDE SEQUENCE [LARGE SCALE GENOMIC DNA]</scope>
    <source>
        <strain evidence="12">SL48-SHIP-2</strain>
    </source>
</reference>
<evidence type="ECO:0000256" key="7">
    <source>
        <dbReference type="ARBA" id="ARBA00022759"/>
    </source>
</evidence>
<evidence type="ECO:0000256" key="10">
    <source>
        <dbReference type="ARBA" id="ARBA00023125"/>
    </source>
</evidence>
<dbReference type="Pfam" id="PF04313">
    <property type="entry name" value="HSDR_N"/>
    <property type="match status" value="1"/>
</dbReference>
<dbReference type="GO" id="GO:0005524">
    <property type="term" value="F:ATP binding"/>
    <property type="evidence" value="ECO:0007669"/>
    <property type="project" value="UniProtKB-KW"/>
</dbReference>
<dbReference type="InterPro" id="IPR051268">
    <property type="entry name" value="Type-I_R_enzyme_R_subunit"/>
</dbReference>
<comment type="catalytic activity">
    <reaction evidence="1">
        <text>Endonucleolytic cleavage of DNA to give random double-stranded fragments with terminal 5'-phosphates, ATP is simultaneously hydrolyzed.</text>
        <dbReference type="EC" id="3.1.21.3"/>
    </reaction>
</comment>
<dbReference type="PANTHER" id="PTHR30195:SF15">
    <property type="entry name" value="TYPE I RESTRICTION ENZYME HINDI ENDONUCLEASE SUBUNIT"/>
    <property type="match status" value="1"/>
</dbReference>
<dbReference type="PANTHER" id="PTHR30195">
    <property type="entry name" value="TYPE I SITE-SPECIFIC DEOXYRIBONUCLEASE PROTEIN SUBUNIT M AND R"/>
    <property type="match status" value="1"/>
</dbReference>
<keyword evidence="4" id="KW-0540">Nuclease</keyword>
<evidence type="ECO:0000313" key="12">
    <source>
        <dbReference type="EMBL" id="TQE98094.1"/>
    </source>
</evidence>
<evidence type="ECO:0000256" key="9">
    <source>
        <dbReference type="ARBA" id="ARBA00022840"/>
    </source>
</evidence>
<keyword evidence="8" id="KW-0378">Hydrolase</keyword>
<comment type="similarity">
    <text evidence="2">Belongs to the HsdR family.</text>
</comment>
<accession>A0A540VMU4</accession>
<dbReference type="InterPro" id="IPR007409">
    <property type="entry name" value="Restrct_endonuc_type1_HsdR_N"/>
</dbReference>
<name>A0A540VMU4_9GAMM</name>
<dbReference type="Proteomes" id="UP000315400">
    <property type="component" value="Unassembled WGS sequence"/>
</dbReference>
<keyword evidence="9" id="KW-0067">ATP-binding</keyword>
<dbReference type="AlphaFoldDB" id="A0A540VMU4"/>
<feature type="non-terminal residue" evidence="12">
    <location>
        <position position="219"/>
    </location>
</feature>
<dbReference type="GO" id="GO:0003677">
    <property type="term" value="F:DNA binding"/>
    <property type="evidence" value="ECO:0007669"/>
    <property type="project" value="UniProtKB-KW"/>
</dbReference>
<gene>
    <name evidence="12" type="ORF">FKY71_15620</name>
</gene>
<evidence type="ECO:0000256" key="6">
    <source>
        <dbReference type="ARBA" id="ARBA00022747"/>
    </source>
</evidence>
<keyword evidence="6" id="KW-0680">Restriction system</keyword>
<evidence type="ECO:0000256" key="3">
    <source>
        <dbReference type="ARBA" id="ARBA00012654"/>
    </source>
</evidence>
<evidence type="ECO:0000313" key="13">
    <source>
        <dbReference type="Proteomes" id="UP000315400"/>
    </source>
</evidence>
<evidence type="ECO:0000259" key="11">
    <source>
        <dbReference type="Pfam" id="PF04313"/>
    </source>
</evidence>
<evidence type="ECO:0000256" key="8">
    <source>
        <dbReference type="ARBA" id="ARBA00022801"/>
    </source>
</evidence>
<keyword evidence="5" id="KW-0547">Nucleotide-binding</keyword>
<dbReference type="Gene3D" id="3.90.1570.50">
    <property type="match status" value="1"/>
</dbReference>
<protein>
    <recommendedName>
        <fullName evidence="3">type I site-specific deoxyribonuclease</fullName>
        <ecNumber evidence="3">3.1.21.3</ecNumber>
    </recommendedName>
</protein>
<dbReference type="GO" id="GO:0009035">
    <property type="term" value="F:type I site-specific deoxyribonuclease activity"/>
    <property type="evidence" value="ECO:0007669"/>
    <property type="project" value="UniProtKB-EC"/>
</dbReference>
<evidence type="ECO:0000256" key="5">
    <source>
        <dbReference type="ARBA" id="ARBA00022741"/>
    </source>
</evidence>
<evidence type="ECO:0000256" key="1">
    <source>
        <dbReference type="ARBA" id="ARBA00000851"/>
    </source>
</evidence>
<sequence>MAGPEYTDIELPLIEQLKAQGWTHIEGSLDDPAVTGRNDFAHVIQECVLRERLTRINHRDGRPWLDDERLSQAVGALTRIPAAGLLEANERATGMLLDGIAVEGLPDWDGGRNQTIHYINWETPANNRFTVINQFKVKCPPGHDTGNGHIIPDLVLLVNGIPLVVVECKGRTVPEGMSEAIDQLRRYANRRKADGEVTDNEGAPALFQTNQLCIATNFD</sequence>
<keyword evidence="10" id="KW-0238">DNA-binding</keyword>
<organism evidence="12 13">
    <name type="scientific">Spiribacter salinus</name>
    <dbReference type="NCBI Taxonomy" id="1335746"/>
    <lineage>
        <taxon>Bacteria</taxon>
        <taxon>Pseudomonadati</taxon>
        <taxon>Pseudomonadota</taxon>
        <taxon>Gammaproteobacteria</taxon>
        <taxon>Chromatiales</taxon>
        <taxon>Ectothiorhodospiraceae</taxon>
        <taxon>Spiribacter</taxon>
    </lineage>
</organism>
<proteinExistence type="inferred from homology"/>